<dbReference type="Proteomes" id="UP000195128">
    <property type="component" value="Unassembled WGS sequence"/>
</dbReference>
<feature type="region of interest" description="Disordered" evidence="1">
    <location>
        <begin position="1"/>
        <end position="26"/>
    </location>
</feature>
<dbReference type="AlphaFoldDB" id="A0A244ESB0"/>
<protein>
    <submittedName>
        <fullName evidence="2">Uncharacterized protein</fullName>
    </submittedName>
</protein>
<name>A0A244ESB0_PSESX</name>
<proteinExistence type="predicted"/>
<dbReference type="EMBL" id="MTSA01000007">
    <property type="protein sequence ID" value="OUM07419.1"/>
    <property type="molecule type" value="Genomic_DNA"/>
</dbReference>
<gene>
    <name evidence="2" type="ORF">BW686_10915</name>
</gene>
<dbReference type="OrthoDB" id="7029279at2"/>
<evidence type="ECO:0000256" key="1">
    <source>
        <dbReference type="SAM" id="MobiDB-lite"/>
    </source>
</evidence>
<feature type="compositionally biased region" description="Polar residues" evidence="1">
    <location>
        <begin position="1"/>
        <end position="21"/>
    </location>
</feature>
<evidence type="ECO:0000313" key="3">
    <source>
        <dbReference type="Proteomes" id="UP000195128"/>
    </source>
</evidence>
<organism evidence="2 3">
    <name type="scientific">Pseudomonas syringae</name>
    <dbReference type="NCBI Taxonomy" id="317"/>
    <lineage>
        <taxon>Bacteria</taxon>
        <taxon>Pseudomonadati</taxon>
        <taxon>Pseudomonadota</taxon>
        <taxon>Gammaproteobacteria</taxon>
        <taxon>Pseudomonadales</taxon>
        <taxon>Pseudomonadaceae</taxon>
        <taxon>Pseudomonas</taxon>
    </lineage>
</organism>
<accession>A0A244ESB0</accession>
<comment type="caution">
    <text evidence="2">The sequence shown here is derived from an EMBL/GenBank/DDBJ whole genome shotgun (WGS) entry which is preliminary data.</text>
</comment>
<reference evidence="2 3" key="1">
    <citation type="submission" date="2017-01" db="EMBL/GenBank/DDBJ databases">
        <authorList>
            <person name="Mah S.A."/>
            <person name="Swanson W.J."/>
            <person name="Moy G.W."/>
            <person name="Vacquier V.D."/>
        </authorList>
    </citation>
    <scope>NUCLEOTIDE SEQUENCE [LARGE SCALE GENOMIC DNA]</scope>
    <source>
        <strain evidence="2">PDD-32b-74</strain>
    </source>
</reference>
<evidence type="ECO:0000313" key="2">
    <source>
        <dbReference type="EMBL" id="OUM07419.1"/>
    </source>
</evidence>
<sequence length="101" mass="11013">MENIVNTATTKAVTTPRSASLETLPESRSGRFSQILNQMTTQVADKPAPVASATPGKQTQPRSTFFMNSMSLEQRKSVIDEKGFLPKPAAMESIAAPQHRH</sequence>
<dbReference type="RefSeq" id="WP_084916445.1">
    <property type="nucleotide sequence ID" value="NZ_MTSA01000007.1"/>
</dbReference>